<name>A0A4R1N040_9RHOB</name>
<dbReference type="InterPro" id="IPR029058">
    <property type="entry name" value="AB_hydrolase_fold"/>
</dbReference>
<accession>A0A4R1N040</accession>
<evidence type="ECO:0000313" key="2">
    <source>
        <dbReference type="EMBL" id="TCK98835.1"/>
    </source>
</evidence>
<keyword evidence="1" id="KW-0732">Signal</keyword>
<sequence>MSLLKSIGLTGGRAQALIRAAAALVLGAHLAIGNAKADDVVFGYYDEFTLYFEDEGGLKDEILLVFHGFGSAMPNGAYRSLHNKYAERYSIIGFNYDYFDLTANDTIMDAVWDQILKDKSVTFAGTSLGGFWANYYAEKFGVPKVFAVNPVIDPVQQLRQFVGTITVEKRNKTVLVTETDIDNYIGRKARPSPDIERLIILTRDDKILDYRLAEDWYDVSGTELVILDDGGHTLNLREERYEPIIKPFLLGED</sequence>
<comment type="caution">
    <text evidence="2">The sequence shown here is derived from an EMBL/GenBank/DDBJ whole genome shotgun (WGS) entry which is preliminary data.</text>
</comment>
<keyword evidence="3" id="KW-1185">Reference proteome</keyword>
<reference evidence="2 3" key="1">
    <citation type="submission" date="2019-03" db="EMBL/GenBank/DDBJ databases">
        <title>Genomic Encyclopedia of Archaeal and Bacterial Type Strains, Phase II (KMG-II): from individual species to whole genera.</title>
        <authorList>
            <person name="Goeker M."/>
        </authorList>
    </citation>
    <scope>NUCLEOTIDE SEQUENCE [LARGE SCALE GENOMIC DNA]</scope>
    <source>
        <strain evidence="2 3">DSM 26433</strain>
    </source>
</reference>
<dbReference type="PANTHER" id="PTHR35602:SF3">
    <property type="entry name" value="ESTERASE YQIA"/>
    <property type="match status" value="1"/>
</dbReference>
<feature type="chain" id="PRO_5020597199" evidence="1">
    <location>
        <begin position="38"/>
        <end position="253"/>
    </location>
</feature>
<evidence type="ECO:0000256" key="1">
    <source>
        <dbReference type="SAM" id="SignalP"/>
    </source>
</evidence>
<protein>
    <submittedName>
        <fullName evidence="2">Putative esterase YcpF (UPF0227 family)</fullName>
    </submittedName>
</protein>
<feature type="signal peptide" evidence="1">
    <location>
        <begin position="1"/>
        <end position="37"/>
    </location>
</feature>
<organism evidence="2 3">
    <name type="scientific">Shimia isoporae</name>
    <dbReference type="NCBI Taxonomy" id="647720"/>
    <lineage>
        <taxon>Bacteria</taxon>
        <taxon>Pseudomonadati</taxon>
        <taxon>Pseudomonadota</taxon>
        <taxon>Alphaproteobacteria</taxon>
        <taxon>Rhodobacterales</taxon>
        <taxon>Roseobacteraceae</taxon>
    </lineage>
</organism>
<dbReference type="Gene3D" id="3.40.50.1820">
    <property type="entry name" value="alpha/beta hydrolase"/>
    <property type="match status" value="1"/>
</dbReference>
<dbReference type="Proteomes" id="UP000295673">
    <property type="component" value="Unassembled WGS sequence"/>
</dbReference>
<evidence type="ECO:0000313" key="3">
    <source>
        <dbReference type="Proteomes" id="UP000295673"/>
    </source>
</evidence>
<proteinExistence type="predicted"/>
<gene>
    <name evidence="2" type="ORF">BXY66_4077</name>
</gene>
<dbReference type="SUPFAM" id="SSF53474">
    <property type="entry name" value="alpha/beta-Hydrolases"/>
    <property type="match status" value="1"/>
</dbReference>
<dbReference type="Pfam" id="PF05728">
    <property type="entry name" value="UPF0227"/>
    <property type="match status" value="1"/>
</dbReference>
<dbReference type="PANTHER" id="PTHR35602">
    <property type="entry name" value="ESTERASE YQIA-RELATED"/>
    <property type="match status" value="1"/>
</dbReference>
<dbReference type="AlphaFoldDB" id="A0A4R1N040"/>
<dbReference type="EMBL" id="SMGR01000007">
    <property type="protein sequence ID" value="TCK98835.1"/>
    <property type="molecule type" value="Genomic_DNA"/>
</dbReference>
<dbReference type="InterPro" id="IPR008886">
    <property type="entry name" value="UPF0227/Esterase_YqiA"/>
</dbReference>